<dbReference type="GO" id="GO:0006355">
    <property type="term" value="P:regulation of DNA-templated transcription"/>
    <property type="evidence" value="ECO:0007669"/>
    <property type="project" value="InterPro"/>
</dbReference>
<dbReference type="GO" id="GO:0003677">
    <property type="term" value="F:DNA binding"/>
    <property type="evidence" value="ECO:0007669"/>
    <property type="project" value="InterPro"/>
</dbReference>
<evidence type="ECO:0000313" key="2">
    <source>
        <dbReference type="EMBL" id="KJA11310.1"/>
    </source>
</evidence>
<evidence type="ECO:0000259" key="1">
    <source>
        <dbReference type="Pfam" id="PF03869"/>
    </source>
</evidence>
<comment type="caution">
    <text evidence="2">The sequence shown here is derived from an EMBL/GenBank/DDBJ whole genome shotgun (WGS) entry which is preliminary data.</text>
</comment>
<accession>A0A0D7KAJ7</accession>
<sequence length="61" mass="6786">MTDRHQLTPTPVRIPPDFKAQLKAEAEANDRSLNGEILARLRSTFKVKRSNSSTPPKGPQS</sequence>
<proteinExistence type="predicted"/>
<gene>
    <name evidence="2" type="ORF">RP29_06200</name>
</gene>
<dbReference type="SUPFAM" id="SSF47598">
    <property type="entry name" value="Ribbon-helix-helix"/>
    <property type="match status" value="1"/>
</dbReference>
<dbReference type="Gene3D" id="1.10.1220.10">
    <property type="entry name" value="Met repressor-like"/>
    <property type="match status" value="1"/>
</dbReference>
<dbReference type="STRING" id="80878.RP29_06200"/>
<dbReference type="InterPro" id="IPR013321">
    <property type="entry name" value="Arc_rbn_hlx_hlx"/>
</dbReference>
<dbReference type="OrthoDB" id="8913122at2"/>
<organism evidence="2 3">
    <name type="scientific">Acidovorax temperans</name>
    <dbReference type="NCBI Taxonomy" id="80878"/>
    <lineage>
        <taxon>Bacteria</taxon>
        <taxon>Pseudomonadati</taxon>
        <taxon>Pseudomonadota</taxon>
        <taxon>Betaproteobacteria</taxon>
        <taxon>Burkholderiales</taxon>
        <taxon>Comamonadaceae</taxon>
        <taxon>Acidovorax</taxon>
    </lineage>
</organism>
<name>A0A0D7KAJ7_9BURK</name>
<protein>
    <recommendedName>
        <fullName evidence="1">Arc-like DNA binding domain-containing protein</fullName>
    </recommendedName>
</protein>
<keyword evidence="3" id="KW-1185">Reference proteome</keyword>
<dbReference type="InterPro" id="IPR005569">
    <property type="entry name" value="Arc_DNA-bd_dom"/>
</dbReference>
<feature type="domain" description="Arc-like DNA binding" evidence="1">
    <location>
        <begin position="12"/>
        <end position="46"/>
    </location>
</feature>
<dbReference type="InterPro" id="IPR010985">
    <property type="entry name" value="Ribbon_hlx_hlx"/>
</dbReference>
<dbReference type="Proteomes" id="UP000032566">
    <property type="component" value="Unassembled WGS sequence"/>
</dbReference>
<reference evidence="2 3" key="1">
    <citation type="submission" date="2014-12" db="EMBL/GenBank/DDBJ databases">
        <title>Isolation of bacteria from lake water.</title>
        <authorList>
            <person name="Sheng K.-Y."/>
            <person name="Chin P.-S."/>
            <person name="Chan K.-G."/>
            <person name="Tan G.S."/>
        </authorList>
    </citation>
    <scope>NUCLEOTIDE SEQUENCE [LARGE SCALE GENOMIC DNA]</scope>
    <source>
        <strain evidence="2 3">KY4</strain>
    </source>
</reference>
<dbReference type="Pfam" id="PF03869">
    <property type="entry name" value="Arc"/>
    <property type="match status" value="1"/>
</dbReference>
<dbReference type="EMBL" id="JXYQ01000017">
    <property type="protein sequence ID" value="KJA11310.1"/>
    <property type="molecule type" value="Genomic_DNA"/>
</dbReference>
<dbReference type="PATRIC" id="fig|80878.5.peg.554"/>
<dbReference type="AlphaFoldDB" id="A0A0D7KAJ7"/>
<dbReference type="RefSeq" id="WP_044396804.1">
    <property type="nucleotide sequence ID" value="NZ_JXYQ01000017.1"/>
</dbReference>
<evidence type="ECO:0000313" key="3">
    <source>
        <dbReference type="Proteomes" id="UP000032566"/>
    </source>
</evidence>